<keyword evidence="2" id="KW-1185">Reference proteome</keyword>
<evidence type="ECO:0000313" key="2">
    <source>
        <dbReference type="Proteomes" id="UP000092839"/>
    </source>
</evidence>
<dbReference type="AlphaFoldDB" id="A0A1B1UFD7"/>
<sequence>MVPGLPVDVPPTLCANETTGDTRIVIAATAAAADASFIGDLLFESNDSAVALFLPERFPCQIIHSHPLDGRSGDACAN</sequence>
<dbReference type="EMBL" id="CP016428">
    <property type="protein sequence ID" value="ANW01473.1"/>
    <property type="molecule type" value="Genomic_DNA"/>
</dbReference>
<protein>
    <submittedName>
        <fullName evidence="1">Uncharacterized protein</fullName>
    </submittedName>
</protein>
<proteinExistence type="predicted"/>
<name>A0A1B1UFD7_9BRAD</name>
<dbReference type="Proteomes" id="UP000092839">
    <property type="component" value="Chromosome"/>
</dbReference>
<gene>
    <name evidence="1" type="ORF">LMTR13_16140</name>
</gene>
<organism evidence="1 2">
    <name type="scientific">Bradyrhizobium icense</name>
    <dbReference type="NCBI Taxonomy" id="1274631"/>
    <lineage>
        <taxon>Bacteria</taxon>
        <taxon>Pseudomonadati</taxon>
        <taxon>Pseudomonadota</taxon>
        <taxon>Alphaproteobacteria</taxon>
        <taxon>Hyphomicrobiales</taxon>
        <taxon>Nitrobacteraceae</taxon>
        <taxon>Bradyrhizobium</taxon>
    </lineage>
</organism>
<dbReference type="KEGG" id="bic:LMTR13_16140"/>
<accession>A0A1B1UFD7</accession>
<reference evidence="1 2" key="1">
    <citation type="submission" date="2016-07" db="EMBL/GenBank/DDBJ databases">
        <title>Complete genome sequence of Bradyrhizobium icense LMTR 13T, a potential inoculant strain isolated from lima bean (Phaseolus lunatus) in Peru.</title>
        <authorList>
            <person name="Ormeno-Orrillo E."/>
            <person name="Duran D."/>
            <person name="Rogel M.A."/>
            <person name="Rey L."/>
            <person name="Imperial J."/>
            <person name="Ruiz-Argueso T."/>
            <person name="Martinez-Romero E."/>
        </authorList>
    </citation>
    <scope>NUCLEOTIDE SEQUENCE [LARGE SCALE GENOMIC DNA]</scope>
    <source>
        <strain evidence="1 2">LMTR 13</strain>
    </source>
</reference>
<evidence type="ECO:0000313" key="1">
    <source>
        <dbReference type="EMBL" id="ANW01473.1"/>
    </source>
</evidence>